<dbReference type="RefSeq" id="WP_002847659.1">
    <property type="nucleotide sequence ID" value="NZ_ADKM02000044.1"/>
</dbReference>
<dbReference type="AlphaFoldDB" id="E9S9L6"/>
<evidence type="ECO:0000256" key="1">
    <source>
        <dbReference type="SAM" id="MobiDB-lite"/>
    </source>
</evidence>
<accession>E9S9L6</accession>
<dbReference type="Proteomes" id="UP000004259">
    <property type="component" value="Unassembled WGS sequence"/>
</dbReference>
<evidence type="ECO:0000313" key="3">
    <source>
        <dbReference type="Proteomes" id="UP000004259"/>
    </source>
</evidence>
<organism evidence="2 3">
    <name type="scientific">Ruminococcus albus 8</name>
    <dbReference type="NCBI Taxonomy" id="246199"/>
    <lineage>
        <taxon>Bacteria</taxon>
        <taxon>Bacillati</taxon>
        <taxon>Bacillota</taxon>
        <taxon>Clostridia</taxon>
        <taxon>Eubacteriales</taxon>
        <taxon>Oscillospiraceae</taxon>
        <taxon>Ruminococcus</taxon>
    </lineage>
</organism>
<gene>
    <name evidence="2" type="ORF">CUS_4637</name>
</gene>
<dbReference type="Gene3D" id="6.20.350.10">
    <property type="match status" value="1"/>
</dbReference>
<dbReference type="OrthoDB" id="1027683at2"/>
<feature type="region of interest" description="Disordered" evidence="1">
    <location>
        <begin position="406"/>
        <end position="426"/>
    </location>
</feature>
<evidence type="ECO:0000313" key="2">
    <source>
        <dbReference type="EMBL" id="EGC04033.1"/>
    </source>
</evidence>
<keyword evidence="3" id="KW-1185">Reference proteome</keyword>
<name>E9S9L6_RUMAL</name>
<sequence length="983" mass="113232">SFSINEIYITLFTESKSEPALVSFSTPHPKKSKKSLVTFLFPNQIIDELDAKVNNEKKYITDKDYQEFLLKSTKSNKISKELFNIFAINRESESRFINTIQMHFIDMLKNANFKQPELNDLLRELINDVIAPAVVCNEAYMAFNSLIESGNHDDVSKAIANIFICAMLGLYSIKFGDRNEKYHRVYLLNDIGMKYVWTPHLMQDNYVKLQDALYSYTNGAYESAYTEAAAWLAANGSNSSKKDQATAIRLLGACLVRHSEKCENIIQADREMLNKLLTVELPDKNENTTAKAFNEECHTSGINLLKKAVELDVYQSEAQFLLYEEYKEKISKKAYTHLRHAFQCTYVKAVFEVAELYINQQQIKEITKNDIIKKLSGIISSGQYRSDFEVSEALYLRSKLNPSNDENDISKAASMGHEKARQEMSREKRNRFHVMPKFIYKKNSPCCFTNSLSKHARNFIATLPNEKWNLYATVKTDSLSNVQYISEAKQLINIKFLNPEIAYDSRIIFLFMSSDENRNLNECLELLDELFNSALDLPEEQKNNLIDSIDIFVSSRFEVASALIDASISDMGNIYFKVHILDEARDSAHKLLCDAPLFLPLITEPRHEKDINAVLFGSSETNYHILKESIACAYLGKDTKVNITLIGSEAEHLEKRLRQECPGLYNECNIETIGHYFIKCNIDEEDFPSIIYGKKESYADEKLFQTLSKANYFVVDLDDDTKSIRFAMELRTWLLRSDMTFERAPFIGVKCKEPRNSYLAAHLTLSGQRAGNTYYSSYDLFAFGPGDLYTYHRLAEEPLLEHVALQMHKCYSQSDDRKAENDYYSFSYYYDSCLLAAIGLCYRMFAAGAHFARKEEYIDFHAYNSAELLVESNDAIHNKLNQLAELEHHRWVGFELTRGWEPADFEQVIAYKEQSTGSAHVHKLAKLHPFIRPYADLESEDIKKIMKLLKTKYDYSKHPKNTTKQNILDTEKFLESPANDNSR</sequence>
<protein>
    <submittedName>
        <fullName evidence="2">Uncharacterized protein</fullName>
    </submittedName>
</protein>
<feature type="compositionally biased region" description="Basic and acidic residues" evidence="1">
    <location>
        <begin position="416"/>
        <end position="426"/>
    </location>
</feature>
<dbReference type="EMBL" id="ADKM02000044">
    <property type="protein sequence ID" value="EGC04033.1"/>
    <property type="molecule type" value="Genomic_DNA"/>
</dbReference>
<dbReference type="STRING" id="246199.CUS_4637"/>
<feature type="non-terminal residue" evidence="2">
    <location>
        <position position="1"/>
    </location>
</feature>
<reference evidence="2 3" key="1">
    <citation type="submission" date="2011-02" db="EMBL/GenBank/DDBJ databases">
        <authorList>
            <person name="Nelson K.E."/>
            <person name="Sutton G."/>
            <person name="Torralba M."/>
            <person name="Durkin S."/>
            <person name="Harkins D."/>
            <person name="Montgomery R."/>
            <person name="Ziemer C."/>
            <person name="Klaassens E."/>
            <person name="Ocuiv P."/>
            <person name="Morrison M."/>
        </authorList>
    </citation>
    <scope>NUCLEOTIDE SEQUENCE [LARGE SCALE GENOMIC DNA]</scope>
    <source>
        <strain evidence="2 3">8</strain>
    </source>
</reference>
<proteinExistence type="predicted"/>
<comment type="caution">
    <text evidence="2">The sequence shown here is derived from an EMBL/GenBank/DDBJ whole genome shotgun (WGS) entry which is preliminary data.</text>
</comment>